<accession>A0A0C1IPC0</accession>
<feature type="signal peptide" evidence="1">
    <location>
        <begin position="1"/>
        <end position="24"/>
    </location>
</feature>
<proteinExistence type="predicted"/>
<dbReference type="RefSeq" id="WP_039136782.1">
    <property type="nucleotide sequence ID" value="NZ_JSVC01000002.1"/>
</dbReference>
<evidence type="ECO:0000313" key="3">
    <source>
        <dbReference type="Proteomes" id="UP000031408"/>
    </source>
</evidence>
<dbReference type="AlphaFoldDB" id="A0A0C1IPC0"/>
<protein>
    <submittedName>
        <fullName evidence="2">Uncharacterized protein</fullName>
    </submittedName>
</protein>
<keyword evidence="3" id="KW-1185">Reference proteome</keyword>
<dbReference type="EMBL" id="JSVC01000002">
    <property type="protein sequence ID" value="KIC96030.1"/>
    <property type="molecule type" value="Genomic_DNA"/>
</dbReference>
<dbReference type="STRING" id="1349421.OI18_02260"/>
<comment type="caution">
    <text evidence="2">The sequence shown here is derived from an EMBL/GenBank/DDBJ whole genome shotgun (WGS) entry which is preliminary data.</text>
</comment>
<feature type="chain" id="PRO_5002133688" evidence="1">
    <location>
        <begin position="25"/>
        <end position="271"/>
    </location>
</feature>
<reference evidence="2 3" key="1">
    <citation type="submission" date="2014-11" db="EMBL/GenBank/DDBJ databases">
        <title>Genome sequence of Flavihumibacter solisilvae 3-3.</title>
        <authorList>
            <person name="Zhou G."/>
            <person name="Li M."/>
            <person name="Wang G."/>
        </authorList>
    </citation>
    <scope>NUCLEOTIDE SEQUENCE [LARGE SCALE GENOMIC DNA]</scope>
    <source>
        <strain evidence="2 3">3-3</strain>
    </source>
</reference>
<sequence>MKKILFTAALLLACAFLFSFRYSAGFSDDLWKQLGISQKEGTDKIRNSFLYGYLEHYGVRNLKQIAAGNRATLAAELLKYSKEYVNSPAFRKEYDLQRTASRPVEPEKFTRTKEDIRNEKVEEMKKSISGAEETIKKMPEMEKSLRPTVDLLHKTLKDYQDPNSKMIENMYQYEVYSYNDRVERYKQDLKKWEEENPADHKIRIRKYLSKYLELAATVDFDAALTEKGGKKYFVNSAYEGKANDWKQVFRAGKEVYSVTRPFAEQWLRELQ</sequence>
<gene>
    <name evidence="2" type="ORF">OI18_02260</name>
</gene>
<evidence type="ECO:0000313" key="2">
    <source>
        <dbReference type="EMBL" id="KIC96030.1"/>
    </source>
</evidence>
<organism evidence="2 3">
    <name type="scientific">Flavihumibacter solisilvae</name>
    <dbReference type="NCBI Taxonomy" id="1349421"/>
    <lineage>
        <taxon>Bacteria</taxon>
        <taxon>Pseudomonadati</taxon>
        <taxon>Bacteroidota</taxon>
        <taxon>Chitinophagia</taxon>
        <taxon>Chitinophagales</taxon>
        <taxon>Chitinophagaceae</taxon>
        <taxon>Flavihumibacter</taxon>
    </lineage>
</organism>
<keyword evidence="1" id="KW-0732">Signal</keyword>
<name>A0A0C1IPC0_9BACT</name>
<dbReference type="Proteomes" id="UP000031408">
    <property type="component" value="Unassembled WGS sequence"/>
</dbReference>
<dbReference type="OrthoDB" id="1409070at2"/>
<evidence type="ECO:0000256" key="1">
    <source>
        <dbReference type="SAM" id="SignalP"/>
    </source>
</evidence>